<dbReference type="AlphaFoldDB" id="A0A2K0TSG6"/>
<proteinExistence type="predicted"/>
<dbReference type="Proteomes" id="UP000236546">
    <property type="component" value="Unassembled WGS sequence"/>
</dbReference>
<accession>A0A2K0TSG6</accession>
<dbReference type="EMBL" id="MTYH01000007">
    <property type="protein sequence ID" value="PNP48441.1"/>
    <property type="molecule type" value="Genomic_DNA"/>
</dbReference>
<sequence length="105" mass="11527">MGTEEHVQTFLPVQMAKLCSAENEIIDMLDTSPDDGSQSAAAGKGKEINEKSRKYRSTTAICDTIFGYAYECQQKVDDETDDLGLESLDDLDELEVTEDDAATPL</sequence>
<organism evidence="2 3">
    <name type="scientific">Trichoderma gamsii</name>
    <dbReference type="NCBI Taxonomy" id="398673"/>
    <lineage>
        <taxon>Eukaryota</taxon>
        <taxon>Fungi</taxon>
        <taxon>Dikarya</taxon>
        <taxon>Ascomycota</taxon>
        <taxon>Pezizomycotina</taxon>
        <taxon>Sordariomycetes</taxon>
        <taxon>Hypocreomycetidae</taxon>
        <taxon>Hypocreales</taxon>
        <taxon>Hypocreaceae</taxon>
        <taxon>Trichoderma</taxon>
    </lineage>
</organism>
<comment type="caution">
    <text evidence="2">The sequence shown here is derived from an EMBL/GenBank/DDBJ whole genome shotgun (WGS) entry which is preliminary data.</text>
</comment>
<evidence type="ECO:0000256" key="1">
    <source>
        <dbReference type="SAM" id="MobiDB-lite"/>
    </source>
</evidence>
<feature type="region of interest" description="Disordered" evidence="1">
    <location>
        <begin position="86"/>
        <end position="105"/>
    </location>
</feature>
<protein>
    <submittedName>
        <fullName evidence="2">Uncharacterized protein</fullName>
    </submittedName>
</protein>
<name>A0A2K0TSG6_9HYPO</name>
<reference evidence="2 3" key="1">
    <citation type="submission" date="2017-02" db="EMBL/GenBank/DDBJ databases">
        <title>Genomes of Trichoderma spp. with biocontrol activity.</title>
        <authorList>
            <person name="Gardiner D."/>
            <person name="Kazan K."/>
            <person name="Vos C."/>
            <person name="Harvey P."/>
        </authorList>
    </citation>
    <scope>NUCLEOTIDE SEQUENCE [LARGE SCALE GENOMIC DNA]</scope>
    <source>
        <strain evidence="2 3">A5MH</strain>
    </source>
</reference>
<feature type="region of interest" description="Disordered" evidence="1">
    <location>
        <begin position="30"/>
        <end position="52"/>
    </location>
</feature>
<evidence type="ECO:0000313" key="2">
    <source>
        <dbReference type="EMBL" id="PNP48441.1"/>
    </source>
</evidence>
<evidence type="ECO:0000313" key="3">
    <source>
        <dbReference type="Proteomes" id="UP000236546"/>
    </source>
</evidence>
<gene>
    <name evidence="2" type="ORF">TGAMA5MH_00479</name>
</gene>